<dbReference type="EMBL" id="JBIACK010000017">
    <property type="protein sequence ID" value="MFE8703613.1"/>
    <property type="molecule type" value="Genomic_DNA"/>
</dbReference>
<protein>
    <submittedName>
        <fullName evidence="2">GNAT family N-acetyltransferase</fullName>
        <ecNumber evidence="2">2.3.-.-</ecNumber>
    </submittedName>
</protein>
<keyword evidence="3" id="KW-1185">Reference proteome</keyword>
<dbReference type="EC" id="2.3.-.-" evidence="2"/>
<gene>
    <name evidence="2" type="ORF">ACFYKX_23895</name>
</gene>
<feature type="domain" description="N-acetyltransferase" evidence="1">
    <location>
        <begin position="1"/>
        <end position="139"/>
    </location>
</feature>
<proteinExistence type="predicted"/>
<keyword evidence="2" id="KW-0808">Transferase</keyword>
<comment type="caution">
    <text evidence="2">The sequence shown here is derived from an EMBL/GenBank/DDBJ whole genome shotgun (WGS) entry which is preliminary data.</text>
</comment>
<accession>A0ABW6KL76</accession>
<sequence>MEYVHLHKVDKEKLEAFFREHWGSSQMVISSGVYQCDSLPGYACLADEHQIIGLVTYVDREGEREIISLDSIVEKRGIGSNLMELVESEASQLNIPKITLITSNDNIDALKFYQKRGYRMMAILKDAIEKARIIKPEIPLVGFYGIPIKDEILLEKPLR</sequence>
<evidence type="ECO:0000313" key="3">
    <source>
        <dbReference type="Proteomes" id="UP001601059"/>
    </source>
</evidence>
<reference evidence="2 3" key="1">
    <citation type="submission" date="2024-08" db="EMBL/GenBank/DDBJ databases">
        <title>Two novel Cytobacillus novel species.</title>
        <authorList>
            <person name="Liu G."/>
        </authorList>
    </citation>
    <scope>NUCLEOTIDE SEQUENCE [LARGE SCALE GENOMIC DNA]</scope>
    <source>
        <strain evidence="2 3">FJAT-54145</strain>
    </source>
</reference>
<dbReference type="CDD" id="cd04301">
    <property type="entry name" value="NAT_SF"/>
    <property type="match status" value="1"/>
</dbReference>
<dbReference type="InterPro" id="IPR016181">
    <property type="entry name" value="Acyl_CoA_acyltransferase"/>
</dbReference>
<dbReference type="Proteomes" id="UP001601059">
    <property type="component" value="Unassembled WGS sequence"/>
</dbReference>
<dbReference type="PROSITE" id="PS51186">
    <property type="entry name" value="GNAT"/>
    <property type="match status" value="1"/>
</dbReference>
<dbReference type="RefSeq" id="WP_389364283.1">
    <property type="nucleotide sequence ID" value="NZ_JBIACK010000017.1"/>
</dbReference>
<evidence type="ECO:0000259" key="1">
    <source>
        <dbReference type="PROSITE" id="PS51186"/>
    </source>
</evidence>
<dbReference type="SUPFAM" id="SSF55729">
    <property type="entry name" value="Acyl-CoA N-acyltransferases (Nat)"/>
    <property type="match status" value="1"/>
</dbReference>
<name>A0ABW6KL76_9BACI</name>
<dbReference type="GO" id="GO:0016746">
    <property type="term" value="F:acyltransferase activity"/>
    <property type="evidence" value="ECO:0007669"/>
    <property type="project" value="UniProtKB-KW"/>
</dbReference>
<keyword evidence="2" id="KW-0012">Acyltransferase</keyword>
<evidence type="ECO:0000313" key="2">
    <source>
        <dbReference type="EMBL" id="MFE8703613.1"/>
    </source>
</evidence>
<dbReference type="Pfam" id="PF00583">
    <property type="entry name" value="Acetyltransf_1"/>
    <property type="match status" value="1"/>
</dbReference>
<dbReference type="Gene3D" id="3.40.630.30">
    <property type="match status" value="1"/>
</dbReference>
<organism evidence="2 3">
    <name type="scientific">Cytobacillus spartinae</name>
    <dbReference type="NCBI Taxonomy" id="3299023"/>
    <lineage>
        <taxon>Bacteria</taxon>
        <taxon>Bacillati</taxon>
        <taxon>Bacillota</taxon>
        <taxon>Bacilli</taxon>
        <taxon>Bacillales</taxon>
        <taxon>Bacillaceae</taxon>
        <taxon>Cytobacillus</taxon>
    </lineage>
</organism>
<dbReference type="InterPro" id="IPR000182">
    <property type="entry name" value="GNAT_dom"/>
</dbReference>